<gene>
    <name evidence="6" type="ORF">L227DRAFT_579568</name>
</gene>
<name>A0A5C2RX84_9APHY</name>
<comment type="similarity">
    <text evidence="5">Belongs to the class VI-like SAM-binding methyltransferase superfamily. Isoprenylcysteine carboxyl methyltransferase family.</text>
</comment>
<comment type="catalytic activity">
    <reaction evidence="5">
        <text>[protein]-C-terminal S-[(2E,6E)-farnesyl]-L-cysteine + S-adenosyl-L-methionine = [protein]-C-terminal S-[(2E,6E)-farnesyl]-L-cysteine methyl ester + S-adenosyl-L-homocysteine</text>
        <dbReference type="Rhea" id="RHEA:21672"/>
        <dbReference type="Rhea" id="RHEA-COMP:12125"/>
        <dbReference type="Rhea" id="RHEA-COMP:12126"/>
        <dbReference type="ChEBI" id="CHEBI:57856"/>
        <dbReference type="ChEBI" id="CHEBI:59789"/>
        <dbReference type="ChEBI" id="CHEBI:90510"/>
        <dbReference type="ChEBI" id="CHEBI:90511"/>
        <dbReference type="EC" id="2.1.1.100"/>
    </reaction>
</comment>
<evidence type="ECO:0000313" key="7">
    <source>
        <dbReference type="Proteomes" id="UP000313359"/>
    </source>
</evidence>
<keyword evidence="5" id="KW-0489">Methyltransferase</keyword>
<proteinExistence type="inferred from homology"/>
<keyword evidence="5" id="KW-0256">Endoplasmic reticulum</keyword>
<keyword evidence="5" id="KW-0808">Transferase</keyword>
<keyword evidence="3 5" id="KW-1133">Transmembrane helix</keyword>
<evidence type="ECO:0000256" key="5">
    <source>
        <dbReference type="RuleBase" id="RU362022"/>
    </source>
</evidence>
<dbReference type="AlphaFoldDB" id="A0A5C2RX84"/>
<evidence type="ECO:0000313" key="6">
    <source>
        <dbReference type="EMBL" id="RPD55596.1"/>
    </source>
</evidence>
<dbReference type="InterPro" id="IPR007269">
    <property type="entry name" value="ICMT_MeTrfase"/>
</dbReference>
<protein>
    <recommendedName>
        <fullName evidence="5">Protein-S-isoprenylcysteine O-methyltransferase</fullName>
        <ecNumber evidence="5">2.1.1.100</ecNumber>
    </recommendedName>
</protein>
<dbReference type="GO" id="GO:0005789">
    <property type="term" value="C:endoplasmic reticulum membrane"/>
    <property type="evidence" value="ECO:0007669"/>
    <property type="project" value="UniProtKB-SubCell"/>
</dbReference>
<reference evidence="6" key="1">
    <citation type="journal article" date="2018" name="Genome Biol. Evol.">
        <title>Genomics and development of Lentinus tigrinus, a white-rot wood-decaying mushroom with dimorphic fruiting bodies.</title>
        <authorList>
            <person name="Wu B."/>
            <person name="Xu Z."/>
            <person name="Knudson A."/>
            <person name="Carlson A."/>
            <person name="Chen N."/>
            <person name="Kovaka S."/>
            <person name="LaButti K."/>
            <person name="Lipzen A."/>
            <person name="Pennachio C."/>
            <person name="Riley R."/>
            <person name="Schakwitz W."/>
            <person name="Umezawa K."/>
            <person name="Ohm R.A."/>
            <person name="Grigoriev I.V."/>
            <person name="Nagy L.G."/>
            <person name="Gibbons J."/>
            <person name="Hibbett D."/>
        </authorList>
    </citation>
    <scope>NUCLEOTIDE SEQUENCE [LARGE SCALE GENOMIC DNA]</scope>
    <source>
        <strain evidence="6">ALCF2SS1-6</strain>
    </source>
</reference>
<evidence type="ECO:0000256" key="1">
    <source>
        <dbReference type="ARBA" id="ARBA00004141"/>
    </source>
</evidence>
<keyword evidence="2 5" id="KW-0812">Transmembrane</keyword>
<keyword evidence="7" id="KW-1185">Reference proteome</keyword>
<evidence type="ECO:0000256" key="2">
    <source>
        <dbReference type="ARBA" id="ARBA00022692"/>
    </source>
</evidence>
<comment type="caution">
    <text evidence="5">Lacks conserved residue(s) required for the propagation of feature annotation.</text>
</comment>
<dbReference type="STRING" id="1328759.A0A5C2RX84"/>
<accession>A0A5C2RX84</accession>
<organism evidence="6 7">
    <name type="scientific">Lentinus tigrinus ALCF2SS1-6</name>
    <dbReference type="NCBI Taxonomy" id="1328759"/>
    <lineage>
        <taxon>Eukaryota</taxon>
        <taxon>Fungi</taxon>
        <taxon>Dikarya</taxon>
        <taxon>Basidiomycota</taxon>
        <taxon>Agaricomycotina</taxon>
        <taxon>Agaricomycetes</taxon>
        <taxon>Polyporales</taxon>
        <taxon>Polyporaceae</taxon>
        <taxon>Lentinus</taxon>
    </lineage>
</organism>
<dbReference type="OrthoDB" id="422086at2759"/>
<keyword evidence="5" id="KW-0949">S-adenosyl-L-methionine</keyword>
<feature type="transmembrane region" description="Helical" evidence="5">
    <location>
        <begin position="20"/>
        <end position="39"/>
    </location>
</feature>
<dbReference type="GO" id="GO:0032259">
    <property type="term" value="P:methylation"/>
    <property type="evidence" value="ECO:0007669"/>
    <property type="project" value="UniProtKB-KW"/>
</dbReference>
<dbReference type="EC" id="2.1.1.100" evidence="5"/>
<evidence type="ECO:0000256" key="3">
    <source>
        <dbReference type="ARBA" id="ARBA00022989"/>
    </source>
</evidence>
<keyword evidence="4 5" id="KW-0472">Membrane</keyword>
<sequence>MAVLDDHKLAMTVPYAIVRHPSYTGWLIMVAGNFLLLFSEEFVRRAVERIGEEDTI</sequence>
<comment type="subcellular location">
    <subcellularLocation>
        <location evidence="5">Endoplasmic reticulum membrane</location>
        <topology evidence="5">Multi-pass membrane protein</topology>
    </subcellularLocation>
    <subcellularLocation>
        <location evidence="1">Membrane</location>
        <topology evidence="1">Multi-pass membrane protein</topology>
    </subcellularLocation>
</comment>
<dbReference type="Proteomes" id="UP000313359">
    <property type="component" value="Unassembled WGS sequence"/>
</dbReference>
<dbReference type="EMBL" id="ML122294">
    <property type="protein sequence ID" value="RPD55596.1"/>
    <property type="molecule type" value="Genomic_DNA"/>
</dbReference>
<dbReference type="Pfam" id="PF04140">
    <property type="entry name" value="ICMT"/>
    <property type="match status" value="1"/>
</dbReference>
<dbReference type="GO" id="GO:0004671">
    <property type="term" value="F:protein C-terminal S-isoprenylcysteine carboxyl O-methyltransferase activity"/>
    <property type="evidence" value="ECO:0007669"/>
    <property type="project" value="UniProtKB-EC"/>
</dbReference>
<evidence type="ECO:0000256" key="4">
    <source>
        <dbReference type="ARBA" id="ARBA00023136"/>
    </source>
</evidence>
<dbReference type="Gene3D" id="1.20.120.1630">
    <property type="match status" value="1"/>
</dbReference>